<dbReference type="OrthoDB" id="6372241at2"/>
<feature type="region of interest" description="Disordered" evidence="1">
    <location>
        <begin position="24"/>
        <end position="43"/>
    </location>
</feature>
<feature type="region of interest" description="Disordered" evidence="1">
    <location>
        <begin position="132"/>
        <end position="151"/>
    </location>
</feature>
<evidence type="ECO:0000313" key="2">
    <source>
        <dbReference type="EMBL" id="ONF42571.1"/>
    </source>
</evidence>
<reference evidence="2 3" key="1">
    <citation type="submission" date="2016-12" db="EMBL/GenBank/DDBJ databases">
        <title>Marinobacter lutaoensis whole genome sequencing.</title>
        <authorList>
            <person name="Verma A."/>
            <person name="Krishnamurthi S."/>
        </authorList>
    </citation>
    <scope>NUCLEOTIDE SEQUENCE [LARGE SCALE GENOMIC DNA]</scope>
    <source>
        <strain evidence="2 3">T5054</strain>
    </source>
</reference>
<evidence type="ECO:0000256" key="1">
    <source>
        <dbReference type="SAM" id="MobiDB-lite"/>
    </source>
</evidence>
<dbReference type="STRING" id="135739.BTO32_15295"/>
<keyword evidence="3" id="KW-1185">Reference proteome</keyword>
<accession>A0A1V2DQA7</accession>
<feature type="region of interest" description="Disordered" evidence="1">
    <location>
        <begin position="371"/>
        <end position="393"/>
    </location>
</feature>
<organism evidence="2 3">
    <name type="scientific">Marinobacter lutaoensis</name>
    <dbReference type="NCBI Taxonomy" id="135739"/>
    <lineage>
        <taxon>Bacteria</taxon>
        <taxon>Pseudomonadati</taxon>
        <taxon>Pseudomonadota</taxon>
        <taxon>Gammaproteobacteria</taxon>
        <taxon>Pseudomonadales</taxon>
        <taxon>Marinobacteraceae</taxon>
        <taxon>Marinobacter</taxon>
    </lineage>
</organism>
<proteinExistence type="predicted"/>
<evidence type="ECO:0000313" key="3">
    <source>
        <dbReference type="Proteomes" id="UP000189339"/>
    </source>
</evidence>
<name>A0A1V2DQA7_9GAMM</name>
<sequence>MGVKRVAMIMAMFAILVGCGSGDSKEPDLGSSTEAPVPEPVPEPRLFSNGQLAVEPTLGSEIPVGTYQYTSINPDGGDETIGIALVSDSGRMALALTNRLSFARIALDESNRFESPLEDTDTAIAESGLTISGRRDNGVPEGQNPRISGTFVNNDSQTISRNYKLDLQEPDSDILDLDTLAGTFSGTDKTGIGTVFSIGSDGSLIGSGTAGCDYAGQIRIPDAGRDVFEASFVASNCGPTDSIPGASRDGAYFALGRLNNATRSITLFATNGSVALRFTGNSTASEDQVVDEEVPPYTADDFDVEPTIAAKLESGVYSYEDVPLDTAPAVLESGLLFVSDTGRLALVTNTRLAVARIRVNDVDTFTDDLIQSRNPESTESPSEAATIFGTPNNNGSSSNFTIAGSLLNAEEKLENRYRAERDTTNDATYNSSPLTVAGIAGTYSGTRNPGAITTTITISTTGEVTGSDTTGCAFVGNTNINDGRTGIVEMRLTVSNCSASTIKTGAERNGTYNGVGDVVPGLPSTLRLVLGSTTNVEYLELTEQ</sequence>
<dbReference type="PROSITE" id="PS51257">
    <property type="entry name" value="PROKAR_LIPOPROTEIN"/>
    <property type="match status" value="1"/>
</dbReference>
<dbReference type="RefSeq" id="WP_076725515.1">
    <property type="nucleotide sequence ID" value="NZ_MSCW01000009.1"/>
</dbReference>
<gene>
    <name evidence="2" type="ORF">BTO32_15295</name>
</gene>
<dbReference type="AlphaFoldDB" id="A0A1V2DQA7"/>
<dbReference type="Proteomes" id="UP000189339">
    <property type="component" value="Unassembled WGS sequence"/>
</dbReference>
<dbReference type="EMBL" id="MSCW01000009">
    <property type="protein sequence ID" value="ONF42571.1"/>
    <property type="molecule type" value="Genomic_DNA"/>
</dbReference>
<comment type="caution">
    <text evidence="2">The sequence shown here is derived from an EMBL/GenBank/DDBJ whole genome shotgun (WGS) entry which is preliminary data.</text>
</comment>
<protein>
    <submittedName>
        <fullName evidence="2">Uncharacterized protein</fullName>
    </submittedName>
</protein>